<dbReference type="STRING" id="1114924.SAMN05216258_101561"/>
<keyword evidence="3" id="KW-0472">Membrane</keyword>
<evidence type="ECO:0000256" key="3">
    <source>
        <dbReference type="SAM" id="Phobius"/>
    </source>
</evidence>
<accession>A0A1I3C4A9</accession>
<feature type="compositionally biased region" description="Low complexity" evidence="2">
    <location>
        <begin position="126"/>
        <end position="140"/>
    </location>
</feature>
<dbReference type="InterPro" id="IPR050445">
    <property type="entry name" value="Bact_polysacc_biosynth/exp"/>
</dbReference>
<proteinExistence type="predicted"/>
<keyword evidence="3" id="KW-1133">Transmembrane helix</keyword>
<keyword evidence="1" id="KW-0175">Coiled coil</keyword>
<dbReference type="GO" id="GO:0005886">
    <property type="term" value="C:plasma membrane"/>
    <property type="evidence" value="ECO:0007669"/>
    <property type="project" value="TreeGrafter"/>
</dbReference>
<organism evidence="4 5">
    <name type="scientific">Albimonas pacifica</name>
    <dbReference type="NCBI Taxonomy" id="1114924"/>
    <lineage>
        <taxon>Bacteria</taxon>
        <taxon>Pseudomonadati</taxon>
        <taxon>Pseudomonadota</taxon>
        <taxon>Alphaproteobacteria</taxon>
        <taxon>Rhodobacterales</taxon>
        <taxon>Paracoccaceae</taxon>
        <taxon>Albimonas</taxon>
    </lineage>
</organism>
<dbReference type="Gene3D" id="1.10.287.1490">
    <property type="match status" value="1"/>
</dbReference>
<feature type="transmembrane region" description="Helical" evidence="3">
    <location>
        <begin position="167"/>
        <end position="188"/>
    </location>
</feature>
<evidence type="ECO:0000313" key="4">
    <source>
        <dbReference type="EMBL" id="SFH69233.1"/>
    </source>
</evidence>
<dbReference type="GO" id="GO:0004713">
    <property type="term" value="F:protein tyrosine kinase activity"/>
    <property type="evidence" value="ECO:0007669"/>
    <property type="project" value="TreeGrafter"/>
</dbReference>
<gene>
    <name evidence="4" type="ORF">SAMN05216258_101561</name>
</gene>
<feature type="compositionally biased region" description="Low complexity" evidence="2">
    <location>
        <begin position="23"/>
        <end position="33"/>
    </location>
</feature>
<keyword evidence="5" id="KW-1185">Reference proteome</keyword>
<evidence type="ECO:0000256" key="2">
    <source>
        <dbReference type="SAM" id="MobiDB-lite"/>
    </source>
</evidence>
<feature type="coiled-coil region" evidence="1">
    <location>
        <begin position="334"/>
        <end position="361"/>
    </location>
</feature>
<dbReference type="OrthoDB" id="7800844at2"/>
<dbReference type="PANTHER" id="PTHR32309:SF13">
    <property type="entry name" value="FERRIC ENTEROBACTIN TRANSPORT PROTEIN FEPE"/>
    <property type="match status" value="1"/>
</dbReference>
<dbReference type="RefSeq" id="WP_092857574.1">
    <property type="nucleotide sequence ID" value="NZ_FOQH01000001.1"/>
</dbReference>
<keyword evidence="3" id="KW-0812">Transmembrane</keyword>
<sequence length="534" mass="57437">MDQNDRRPGDEPAPNLTSDPLETEGGAETPEAEGPARRRRNQEKRARRLARKAARGEAGGGGGRGARGGRRGGQADDPLDDDFDEEYAAAAAAAAPAGAGASAGALTTAADARAARRTARRERRAGASAAASAATESPEPRGASIIVDVQSEEIARRARRRRIWSRIWLWASFIVMVAAPSGLAGWYLNVVAADQYASQVSFAVRSLEGGIPSPLTEIFGGSADSTAGDSEMLFEYLQSQPLVERVQSDVDLVEIYNRPEGDWLFSMGTDRTIEEMVEYWNRAVTVSYDTGAGIIYVEARAFRAQDAQDVAASVLEASYDLINGLSTGARQDAVQYAQADLAEAENRIRRTRVALQEFRSSQGTADISSDISQQMALISQLRSARSEAQAEFDSRKDLLGADSPTLSALSRRIASLDAQIAAEEARIAATPGAAGEVPVPGSRPTLAEAAGEQERLQVELELATHMYTAAQASLEAARAEARRTQRYLATHIHPTLAQEAEYPRRIVWSLAVFVGLLLTWAILLLIVGSIRDRN</sequence>
<feature type="transmembrane region" description="Helical" evidence="3">
    <location>
        <begin position="506"/>
        <end position="527"/>
    </location>
</feature>
<protein>
    <submittedName>
        <fullName evidence="4">Capsular polysaccharide transport system permease protein</fullName>
    </submittedName>
</protein>
<dbReference type="Proteomes" id="UP000199377">
    <property type="component" value="Unassembled WGS sequence"/>
</dbReference>
<feature type="compositionally biased region" description="Gly residues" evidence="2">
    <location>
        <begin position="57"/>
        <end position="66"/>
    </location>
</feature>
<feature type="region of interest" description="Disordered" evidence="2">
    <location>
        <begin position="112"/>
        <end position="140"/>
    </location>
</feature>
<evidence type="ECO:0000313" key="5">
    <source>
        <dbReference type="Proteomes" id="UP000199377"/>
    </source>
</evidence>
<name>A0A1I3C4A9_9RHOB</name>
<dbReference type="AlphaFoldDB" id="A0A1I3C4A9"/>
<feature type="compositionally biased region" description="Basic residues" evidence="2">
    <location>
        <begin position="37"/>
        <end position="53"/>
    </location>
</feature>
<reference evidence="4 5" key="1">
    <citation type="submission" date="2016-10" db="EMBL/GenBank/DDBJ databases">
        <authorList>
            <person name="de Groot N.N."/>
        </authorList>
    </citation>
    <scope>NUCLEOTIDE SEQUENCE [LARGE SCALE GENOMIC DNA]</scope>
    <source>
        <strain evidence="4 5">CGMCC 1.11030</strain>
    </source>
</reference>
<dbReference type="PANTHER" id="PTHR32309">
    <property type="entry name" value="TYROSINE-PROTEIN KINASE"/>
    <property type="match status" value="1"/>
</dbReference>
<dbReference type="EMBL" id="FOQH01000001">
    <property type="protein sequence ID" value="SFH69233.1"/>
    <property type="molecule type" value="Genomic_DNA"/>
</dbReference>
<feature type="compositionally biased region" description="Basic and acidic residues" evidence="2">
    <location>
        <begin position="1"/>
        <end position="10"/>
    </location>
</feature>
<feature type="region of interest" description="Disordered" evidence="2">
    <location>
        <begin position="1"/>
        <end position="81"/>
    </location>
</feature>
<evidence type="ECO:0000256" key="1">
    <source>
        <dbReference type="SAM" id="Coils"/>
    </source>
</evidence>